<dbReference type="EMBL" id="BAAAZI010000007">
    <property type="protein sequence ID" value="GAA4140109.1"/>
    <property type="molecule type" value="Genomic_DNA"/>
</dbReference>
<evidence type="ECO:0000313" key="2">
    <source>
        <dbReference type="EMBL" id="GAA4140109.1"/>
    </source>
</evidence>
<keyword evidence="1" id="KW-0732">Signal</keyword>
<reference evidence="3" key="1">
    <citation type="journal article" date="2019" name="Int. J. Syst. Evol. Microbiol.">
        <title>The Global Catalogue of Microorganisms (GCM) 10K type strain sequencing project: providing services to taxonomists for standard genome sequencing and annotation.</title>
        <authorList>
            <consortium name="The Broad Institute Genomics Platform"/>
            <consortium name="The Broad Institute Genome Sequencing Center for Infectious Disease"/>
            <person name="Wu L."/>
            <person name="Ma J."/>
        </authorList>
    </citation>
    <scope>NUCLEOTIDE SEQUENCE [LARGE SCALE GENOMIC DNA]</scope>
    <source>
        <strain evidence="3">JCM 16704</strain>
    </source>
</reference>
<dbReference type="RefSeq" id="WP_344674458.1">
    <property type="nucleotide sequence ID" value="NZ_BAAAZI010000007.1"/>
</dbReference>
<dbReference type="InterPro" id="IPR027396">
    <property type="entry name" value="DsrEFH-like"/>
</dbReference>
<gene>
    <name evidence="2" type="ORF">GCM10022216_18930</name>
</gene>
<dbReference type="Proteomes" id="UP001500101">
    <property type="component" value="Unassembled WGS sequence"/>
</dbReference>
<dbReference type="Gene3D" id="3.40.1260.10">
    <property type="entry name" value="DsrEFH-like"/>
    <property type="match status" value="1"/>
</dbReference>
<keyword evidence="3" id="KW-1185">Reference proteome</keyword>
<evidence type="ECO:0008006" key="4">
    <source>
        <dbReference type="Google" id="ProtNLM"/>
    </source>
</evidence>
<protein>
    <recommendedName>
        <fullName evidence="4">Intracellular sulfur oxidation DsrE/DsrF family protein</fullName>
    </recommendedName>
</protein>
<dbReference type="Pfam" id="PF02635">
    <property type="entry name" value="DsrE"/>
    <property type="match status" value="1"/>
</dbReference>
<sequence>MKKLLVIMVLMGGLYANEGHAQDKEQLLAENKNYTGATASEDHYKAVYQLDTDNPDIVKKTFRNINNLLKDTRLKDKLEVELVTFSGGTEVMLKKNPYEEQLKDLIAKGVRVVQCLNSLEERKYTNDQLWDFIGYTPSGNGELIILNKQGWSIVKP</sequence>
<name>A0ABP7YRA1_9SPHI</name>
<feature type="chain" id="PRO_5046060818" description="Intracellular sulfur oxidation DsrE/DsrF family protein" evidence="1">
    <location>
        <begin position="22"/>
        <end position="156"/>
    </location>
</feature>
<accession>A0ABP7YRA1</accession>
<evidence type="ECO:0000256" key="1">
    <source>
        <dbReference type="SAM" id="SignalP"/>
    </source>
</evidence>
<dbReference type="SUPFAM" id="SSF75169">
    <property type="entry name" value="DsrEFH-like"/>
    <property type="match status" value="1"/>
</dbReference>
<comment type="caution">
    <text evidence="2">The sequence shown here is derived from an EMBL/GenBank/DDBJ whole genome shotgun (WGS) entry which is preliminary data.</text>
</comment>
<dbReference type="InterPro" id="IPR003787">
    <property type="entry name" value="Sulphur_relay_DsrE/F-like"/>
</dbReference>
<organism evidence="2 3">
    <name type="scientific">Sphingobacterium kyonggiense</name>
    <dbReference type="NCBI Taxonomy" id="714075"/>
    <lineage>
        <taxon>Bacteria</taxon>
        <taxon>Pseudomonadati</taxon>
        <taxon>Bacteroidota</taxon>
        <taxon>Sphingobacteriia</taxon>
        <taxon>Sphingobacteriales</taxon>
        <taxon>Sphingobacteriaceae</taxon>
        <taxon>Sphingobacterium</taxon>
    </lineage>
</organism>
<evidence type="ECO:0000313" key="3">
    <source>
        <dbReference type="Proteomes" id="UP001500101"/>
    </source>
</evidence>
<dbReference type="PANTHER" id="PTHR37691:SF1">
    <property type="entry name" value="BLR3518 PROTEIN"/>
    <property type="match status" value="1"/>
</dbReference>
<proteinExistence type="predicted"/>
<feature type="signal peptide" evidence="1">
    <location>
        <begin position="1"/>
        <end position="21"/>
    </location>
</feature>
<dbReference type="PANTHER" id="PTHR37691">
    <property type="entry name" value="BLR3518 PROTEIN"/>
    <property type="match status" value="1"/>
</dbReference>